<protein>
    <submittedName>
        <fullName evidence="1">Uncharacterized protein</fullName>
    </submittedName>
</protein>
<keyword evidence="2" id="KW-1185">Reference proteome</keyword>
<evidence type="ECO:0000313" key="2">
    <source>
        <dbReference type="Proteomes" id="UP001056758"/>
    </source>
</evidence>
<evidence type="ECO:0000313" key="1">
    <source>
        <dbReference type="EMBL" id="USM81335.1"/>
    </source>
</evidence>
<sequence length="44" mass="5031">MGYIRKLTHSLLVPSAPRSFRFARYPIKLKNHNGNVTNLLHAPT</sequence>
<dbReference type="EMBL" id="MZ234048">
    <property type="protein sequence ID" value="USM81335.1"/>
    <property type="molecule type" value="Genomic_DNA"/>
</dbReference>
<proteinExistence type="predicted"/>
<gene>
    <name evidence="1" type="ORF">UTI89UKE1_064</name>
</gene>
<accession>A0A9E7MNB2</accession>
<name>A0A9E7MNB2_9CAUD</name>
<organism evidence="1 2">
    <name type="scientific">Escherichia phage vB_EcoS-UTI89UKE1</name>
    <dbReference type="NCBI Taxonomy" id="2865825"/>
    <lineage>
        <taxon>Viruses</taxon>
        <taxon>Duplodnaviria</taxon>
        <taxon>Heunggongvirae</taxon>
        <taxon>Uroviricota</taxon>
        <taxon>Caudoviricetes</taxon>
        <taxon>Sarkviridae</taxon>
        <taxon>Guernseyvirinae</taxon>
        <taxon>Kagunavirus</taxon>
        <taxon>Kagunavirus UTI89UKE1</taxon>
    </lineage>
</organism>
<dbReference type="Proteomes" id="UP001056758">
    <property type="component" value="Segment"/>
</dbReference>
<reference evidence="1" key="1">
    <citation type="submission" date="2021-05" db="EMBL/GenBank/DDBJ databases">
        <title>Naturally bred epsilon2 phages have an improved host range and effectivity in uropathogenic E. coli over their ancestor phages.</title>
        <authorList>
            <person name="Saez D."/>
            <person name="Loose M."/>
            <person name="Mutti M."/>
            <person name="Visram Z."/>
            <person name="Hitzenhammer E."/>
            <person name="Dippel D."/>
            <person name="Tisakova L."/>
            <person name="Schertler S."/>
            <person name="Wittmann J."/>
            <person name="Corsini L."/>
            <person name="Wagenlehner F."/>
        </authorList>
    </citation>
    <scope>NUCLEOTIDE SEQUENCE</scope>
</reference>